<feature type="transmembrane region" description="Helical" evidence="1">
    <location>
        <begin position="75"/>
        <end position="93"/>
    </location>
</feature>
<organism evidence="2">
    <name type="scientific">Panstrongylus lignarius</name>
    <dbReference type="NCBI Taxonomy" id="156445"/>
    <lineage>
        <taxon>Eukaryota</taxon>
        <taxon>Metazoa</taxon>
        <taxon>Ecdysozoa</taxon>
        <taxon>Arthropoda</taxon>
        <taxon>Hexapoda</taxon>
        <taxon>Insecta</taxon>
        <taxon>Pterygota</taxon>
        <taxon>Neoptera</taxon>
        <taxon>Paraneoptera</taxon>
        <taxon>Hemiptera</taxon>
        <taxon>Heteroptera</taxon>
        <taxon>Panheteroptera</taxon>
        <taxon>Cimicomorpha</taxon>
        <taxon>Reduviidae</taxon>
        <taxon>Triatominae</taxon>
        <taxon>Panstrongylus</taxon>
    </lineage>
</organism>
<dbReference type="AlphaFoldDB" id="A0A224Y3A9"/>
<evidence type="ECO:0000313" key="2">
    <source>
        <dbReference type="EMBL" id="JAW14991.1"/>
    </source>
</evidence>
<protein>
    <submittedName>
        <fullName evidence="2">Uncharacterized protein</fullName>
    </submittedName>
</protein>
<keyword evidence="1" id="KW-1133">Transmembrane helix</keyword>
<proteinExistence type="predicted"/>
<name>A0A224Y3A9_9HEMI</name>
<feature type="transmembrane region" description="Helical" evidence="1">
    <location>
        <begin position="7"/>
        <end position="28"/>
    </location>
</feature>
<keyword evidence="1" id="KW-0472">Membrane</keyword>
<sequence length="95" mass="11576">MRMSGWIVWWSVWIIIMMMINTTTITAAGRWRRWWFTMWYIIRMVFATRTVVTWMAISWMTITCPRAKFQKREKTASWCFAIFLVIIKITISVEV</sequence>
<evidence type="ECO:0000256" key="1">
    <source>
        <dbReference type="SAM" id="Phobius"/>
    </source>
</evidence>
<dbReference type="EMBL" id="GFTR01001435">
    <property type="protein sequence ID" value="JAW14991.1"/>
    <property type="molecule type" value="Transcribed_RNA"/>
</dbReference>
<accession>A0A224Y3A9</accession>
<reference evidence="2" key="1">
    <citation type="journal article" date="2018" name="PLoS Negl. Trop. Dis.">
        <title>An insight into the salivary gland and fat body transcriptome of Panstrongylus lignarius (Hemiptera: Heteroptera), the main vector of Chagas disease in Peru.</title>
        <authorList>
            <person name="Nevoa J.C."/>
            <person name="Mendes M.T."/>
            <person name="da Silva M.V."/>
            <person name="Soares S.C."/>
            <person name="Oliveira C.J.F."/>
            <person name="Ribeiro J.M.C."/>
        </authorList>
    </citation>
    <scope>NUCLEOTIDE SEQUENCE</scope>
</reference>
<keyword evidence="1" id="KW-0812">Transmembrane</keyword>
<feature type="transmembrane region" description="Helical" evidence="1">
    <location>
        <begin position="40"/>
        <end position="63"/>
    </location>
</feature>